<keyword evidence="1" id="KW-1133">Transmembrane helix</keyword>
<protein>
    <submittedName>
        <fullName evidence="2">Uncharacterized protein</fullName>
    </submittedName>
</protein>
<keyword evidence="1" id="KW-0472">Membrane</keyword>
<comment type="caution">
    <text evidence="2">The sequence shown here is derived from an EMBL/GenBank/DDBJ whole genome shotgun (WGS) entry which is preliminary data.</text>
</comment>
<evidence type="ECO:0000256" key="1">
    <source>
        <dbReference type="SAM" id="Phobius"/>
    </source>
</evidence>
<feature type="transmembrane region" description="Helical" evidence="1">
    <location>
        <begin position="226"/>
        <end position="249"/>
    </location>
</feature>
<organism evidence="2 3">
    <name type="scientific">Reticulibacter mediterranei</name>
    <dbReference type="NCBI Taxonomy" id="2778369"/>
    <lineage>
        <taxon>Bacteria</taxon>
        <taxon>Bacillati</taxon>
        <taxon>Chloroflexota</taxon>
        <taxon>Ktedonobacteria</taxon>
        <taxon>Ktedonobacterales</taxon>
        <taxon>Reticulibacteraceae</taxon>
        <taxon>Reticulibacter</taxon>
    </lineage>
</organism>
<dbReference type="EMBL" id="BNJK01000002">
    <property type="protein sequence ID" value="GHO97606.1"/>
    <property type="molecule type" value="Genomic_DNA"/>
</dbReference>
<evidence type="ECO:0000313" key="2">
    <source>
        <dbReference type="EMBL" id="GHO97606.1"/>
    </source>
</evidence>
<feature type="transmembrane region" description="Helical" evidence="1">
    <location>
        <begin position="354"/>
        <end position="374"/>
    </location>
</feature>
<feature type="transmembrane region" description="Helical" evidence="1">
    <location>
        <begin position="261"/>
        <end position="282"/>
    </location>
</feature>
<feature type="transmembrane region" description="Helical" evidence="1">
    <location>
        <begin position="43"/>
        <end position="66"/>
    </location>
</feature>
<keyword evidence="1" id="KW-0812">Transmembrane</keyword>
<feature type="transmembrane region" description="Helical" evidence="1">
    <location>
        <begin position="173"/>
        <end position="206"/>
    </location>
</feature>
<accession>A0A8J3IX04</accession>
<proteinExistence type="predicted"/>
<evidence type="ECO:0000313" key="3">
    <source>
        <dbReference type="Proteomes" id="UP000597444"/>
    </source>
</evidence>
<feature type="transmembrane region" description="Helical" evidence="1">
    <location>
        <begin position="142"/>
        <end position="161"/>
    </location>
</feature>
<reference evidence="2" key="1">
    <citation type="submission" date="2020-10" db="EMBL/GenBank/DDBJ databases">
        <title>Taxonomic study of unclassified bacteria belonging to the class Ktedonobacteria.</title>
        <authorList>
            <person name="Yabe S."/>
            <person name="Wang C.M."/>
            <person name="Zheng Y."/>
            <person name="Sakai Y."/>
            <person name="Cavaletti L."/>
            <person name="Monciardini P."/>
            <person name="Donadio S."/>
        </authorList>
    </citation>
    <scope>NUCLEOTIDE SEQUENCE</scope>
    <source>
        <strain evidence="2">ID150040</strain>
    </source>
</reference>
<dbReference type="Proteomes" id="UP000597444">
    <property type="component" value="Unassembled WGS sequence"/>
</dbReference>
<sequence length="376" mass="42027">MDIQMPGQQTFREGSVSQRIIEPSHVYDPLLVLLKIKLRLDDWWIIIGWGILIFGLLLTIAAILPIERWNGRDFFSPLEFLLFAAAYLVMIGTYLSLPSTIADLFNRLWENGVIGDGQADTPESLSYQAFVEKQAPWIHSRWWAALALLAAILNPLFIVFAHPEMVRSLPLWLDVLAVFIVVAGNYGIVLVFIWLLMIAVITHRLFRTFTVRVKPLHPDGSGGLGLFNRFLWIATPLVVIAGCAAPAFWGSASSQSDRILILGDVVFYLLAAALPLRAWLALPRQAMVQARNKLLQPLTNEYEQTLGEMLAGARGDVAAIKEGTERLAALRASYEEVRDSIPTWPIEIMQLRGLVTLLILPVLLTLLPLLLGLFTK</sequence>
<gene>
    <name evidence="2" type="ORF">KSF_076540</name>
</gene>
<feature type="transmembrane region" description="Helical" evidence="1">
    <location>
        <begin position="78"/>
        <end position="97"/>
    </location>
</feature>
<keyword evidence="3" id="KW-1185">Reference proteome</keyword>
<dbReference type="RefSeq" id="WP_220208391.1">
    <property type="nucleotide sequence ID" value="NZ_BNJK01000002.1"/>
</dbReference>
<dbReference type="AlphaFoldDB" id="A0A8J3IX04"/>
<name>A0A8J3IX04_9CHLR</name>